<evidence type="ECO:0000259" key="1">
    <source>
        <dbReference type="PROSITE" id="PS50206"/>
    </source>
</evidence>
<dbReference type="PROSITE" id="PS50206">
    <property type="entry name" value="RHODANESE_3"/>
    <property type="match status" value="1"/>
</dbReference>
<evidence type="ECO:0000313" key="3">
    <source>
        <dbReference type="Proteomes" id="UP000321532"/>
    </source>
</evidence>
<dbReference type="OrthoDB" id="598065at2"/>
<dbReference type="SMART" id="SM00450">
    <property type="entry name" value="RHOD"/>
    <property type="match status" value="1"/>
</dbReference>
<dbReference type="Proteomes" id="UP000321532">
    <property type="component" value="Unassembled WGS sequence"/>
</dbReference>
<name>A0A512AWB0_9BACT</name>
<gene>
    <name evidence="2" type="ORF">AAE02nite_16570</name>
</gene>
<feature type="domain" description="Rhodanese" evidence="1">
    <location>
        <begin position="24"/>
        <end position="105"/>
    </location>
</feature>
<dbReference type="AlphaFoldDB" id="A0A512AWB0"/>
<dbReference type="SUPFAM" id="SSF52821">
    <property type="entry name" value="Rhodanese/Cell cycle control phosphatase"/>
    <property type="match status" value="1"/>
</dbReference>
<dbReference type="RefSeq" id="WP_146896977.1">
    <property type="nucleotide sequence ID" value="NZ_BJYS01000009.1"/>
</dbReference>
<sequence>MFATLFGKKESDLAGSVFKEQFKNTNNAVLLDVRTPGEFRSGTIPGAENLDVMAADFKSRIKKLSPQKTYFVFCRSGNRSAGAVALLEEQGIKAYNLTGGIGAWPRN</sequence>
<accession>A0A512AWB0</accession>
<dbReference type="PANTHER" id="PTHR43031">
    <property type="entry name" value="FAD-DEPENDENT OXIDOREDUCTASE"/>
    <property type="match status" value="1"/>
</dbReference>
<reference evidence="2 3" key="1">
    <citation type="submission" date="2019-07" db="EMBL/GenBank/DDBJ databases">
        <title>Whole genome shotgun sequence of Adhaeribacter aerolatus NBRC 106133.</title>
        <authorList>
            <person name="Hosoyama A."/>
            <person name="Uohara A."/>
            <person name="Ohji S."/>
            <person name="Ichikawa N."/>
        </authorList>
    </citation>
    <scope>NUCLEOTIDE SEQUENCE [LARGE SCALE GENOMIC DNA]</scope>
    <source>
        <strain evidence="2 3">NBRC 106133</strain>
    </source>
</reference>
<evidence type="ECO:0000313" key="2">
    <source>
        <dbReference type="EMBL" id="GEO03993.1"/>
    </source>
</evidence>
<proteinExistence type="predicted"/>
<dbReference type="EMBL" id="BJYS01000009">
    <property type="protein sequence ID" value="GEO03993.1"/>
    <property type="molecule type" value="Genomic_DNA"/>
</dbReference>
<dbReference type="InterPro" id="IPR050229">
    <property type="entry name" value="GlpE_sulfurtransferase"/>
</dbReference>
<keyword evidence="3" id="KW-1185">Reference proteome</keyword>
<dbReference type="InterPro" id="IPR036873">
    <property type="entry name" value="Rhodanese-like_dom_sf"/>
</dbReference>
<comment type="caution">
    <text evidence="2">The sequence shown here is derived from an EMBL/GenBank/DDBJ whole genome shotgun (WGS) entry which is preliminary data.</text>
</comment>
<organism evidence="2 3">
    <name type="scientific">Adhaeribacter aerolatus</name>
    <dbReference type="NCBI Taxonomy" id="670289"/>
    <lineage>
        <taxon>Bacteria</taxon>
        <taxon>Pseudomonadati</taxon>
        <taxon>Bacteroidota</taxon>
        <taxon>Cytophagia</taxon>
        <taxon>Cytophagales</taxon>
        <taxon>Hymenobacteraceae</taxon>
        <taxon>Adhaeribacter</taxon>
    </lineage>
</organism>
<dbReference type="PANTHER" id="PTHR43031:SF16">
    <property type="entry name" value="OXIDOREDUCTASE"/>
    <property type="match status" value="1"/>
</dbReference>
<dbReference type="InterPro" id="IPR001763">
    <property type="entry name" value="Rhodanese-like_dom"/>
</dbReference>
<dbReference type="Pfam" id="PF00581">
    <property type="entry name" value="Rhodanese"/>
    <property type="match status" value="1"/>
</dbReference>
<dbReference type="Gene3D" id="3.40.250.10">
    <property type="entry name" value="Rhodanese-like domain"/>
    <property type="match status" value="1"/>
</dbReference>
<dbReference type="CDD" id="cd00158">
    <property type="entry name" value="RHOD"/>
    <property type="match status" value="1"/>
</dbReference>
<protein>
    <recommendedName>
        <fullName evidence="1">Rhodanese domain-containing protein</fullName>
    </recommendedName>
</protein>